<feature type="coiled-coil region" evidence="1">
    <location>
        <begin position="1282"/>
        <end position="1320"/>
    </location>
</feature>
<evidence type="ECO:0000259" key="3">
    <source>
        <dbReference type="SMART" id="SM00233"/>
    </source>
</evidence>
<keyword evidence="1" id="KW-0175">Coiled coil</keyword>
<feature type="coiled-coil region" evidence="1">
    <location>
        <begin position="1142"/>
        <end position="1176"/>
    </location>
</feature>
<dbReference type="SMART" id="SM00233">
    <property type="entry name" value="PH"/>
    <property type="match status" value="1"/>
</dbReference>
<feature type="coiled-coil region" evidence="1">
    <location>
        <begin position="696"/>
        <end position="723"/>
    </location>
</feature>
<evidence type="ECO:0000313" key="4">
    <source>
        <dbReference type="EMBL" id="GAV28138.1"/>
    </source>
</evidence>
<feature type="coiled-coil region" evidence="1">
    <location>
        <begin position="527"/>
        <end position="554"/>
    </location>
</feature>
<dbReference type="GO" id="GO:0005938">
    <property type="term" value="C:cell cortex"/>
    <property type="evidence" value="ECO:0007669"/>
    <property type="project" value="InterPro"/>
</dbReference>
<keyword evidence="5" id="KW-1185">Reference proteome</keyword>
<feature type="region of interest" description="Disordered" evidence="2">
    <location>
        <begin position="2054"/>
        <end position="2087"/>
    </location>
</feature>
<dbReference type="Gene3D" id="1.20.5.1700">
    <property type="match status" value="1"/>
</dbReference>
<comment type="caution">
    <text evidence="4">The sequence shown here is derived from an EMBL/GenBank/DDBJ whole genome shotgun (WGS) entry which is preliminary data.</text>
</comment>
<dbReference type="GO" id="GO:0032065">
    <property type="term" value="P:maintenance of protein location in cell cortex"/>
    <property type="evidence" value="ECO:0007669"/>
    <property type="project" value="InterPro"/>
</dbReference>
<dbReference type="InterPro" id="IPR024774">
    <property type="entry name" value="PH_dom-Mcp5-type"/>
</dbReference>
<reference evidence="4 5" key="1">
    <citation type="submission" date="2016-08" db="EMBL/GenBank/DDBJ databases">
        <title>Whole genome shotgun sequence of Pichia membranifaciens KS47-1.</title>
        <authorList>
            <person name="Konishi M."/>
            <person name="Ishida M."/>
            <person name="Arakawa T."/>
            <person name="Kato Y."/>
            <person name="Horiuchi J."/>
        </authorList>
    </citation>
    <scope>NUCLEOTIDE SEQUENCE [LARGE SCALE GENOMIC DNA]</scope>
    <source>
        <strain evidence="4 5">KS47-1</strain>
    </source>
</reference>
<dbReference type="Gene3D" id="1.10.287.1490">
    <property type="match status" value="1"/>
</dbReference>
<dbReference type="GO" id="GO:0015631">
    <property type="term" value="F:tubulin binding"/>
    <property type="evidence" value="ECO:0007669"/>
    <property type="project" value="TreeGrafter"/>
</dbReference>
<dbReference type="PANTHER" id="PTHR28190:SF1">
    <property type="entry name" value="NUCLEAR MIGRATION PROTEIN NUM1"/>
    <property type="match status" value="1"/>
</dbReference>
<feature type="coiled-coil region" evidence="1">
    <location>
        <begin position="103"/>
        <end position="260"/>
    </location>
</feature>
<accession>A0A1Q2YF43</accession>
<dbReference type="EMBL" id="BDGI01000057">
    <property type="protein sequence ID" value="GAV28138.1"/>
    <property type="molecule type" value="Genomic_DNA"/>
</dbReference>
<evidence type="ECO:0000256" key="1">
    <source>
        <dbReference type="SAM" id="Coils"/>
    </source>
</evidence>
<feature type="coiled-coil region" evidence="1">
    <location>
        <begin position="1628"/>
        <end position="1704"/>
    </location>
</feature>
<dbReference type="InterPro" id="IPR001849">
    <property type="entry name" value="PH_domain"/>
</dbReference>
<dbReference type="PANTHER" id="PTHR28190">
    <property type="entry name" value="NUCLEAR MIGRATION PROTEIN NUM1"/>
    <property type="match status" value="1"/>
</dbReference>
<dbReference type="GO" id="GO:0005739">
    <property type="term" value="C:mitochondrion"/>
    <property type="evidence" value="ECO:0007669"/>
    <property type="project" value="TreeGrafter"/>
</dbReference>
<dbReference type="GO" id="GO:0005543">
    <property type="term" value="F:phospholipid binding"/>
    <property type="evidence" value="ECO:0007669"/>
    <property type="project" value="InterPro"/>
</dbReference>
<feature type="coiled-coil region" evidence="1">
    <location>
        <begin position="1500"/>
        <end position="1544"/>
    </location>
</feature>
<proteinExistence type="predicted"/>
<sequence length="2295" mass="259921">MSQFSGNNDIQDWDERPISPVNISMGTNSSADLKSQLFQLQQKLNLSSIRPVRPSPNTEPEIHLPPLAALSSSQSNSLGNSTRTPDKSVDFLGDLSDGLLMESRKLSYENKQYKKQVSKLSAENESMKKQISNLNLLNKQLSEKEEQLNDNIWNLEAELGNFKKSLEKTKSDLAKVKSDNTASTSLIEQLKNSIENLTNEKQSLLGTSNSTISKLNSELSELKESNENLNDENDILHKNILDLKNDINVMKSEIAESNTQPEKLTESSFSEFDDSILQDPLPTILTEDLSKLDTDTLQKNLKLSYRQLLKLKSQNTRFKSELLKLRHHSPSPNKVQLLPRNLNDENDIENSWGYFEDDSFAKQPGRLDTVSSLIRSVNEEDENEEDADEDANSFLADVSQLDGSSPVSTRKSSMSKPKESYILIVPKTTLDSNNNDIDLKKIDLSEFQTIQVSDPIATKLFTSSSSKENNENQFFSDQMLQLVSLQELNSLKSSIEKPTVEYIKSKSLYHGHVLISAEEHENLSSGAKQSAEKISELEKLCKDQKDSLSSIEKQLDRTSADLSSKIEAFDSLKSEHENPSLDYIKSKLPLHNLVSLDSQSHEDINQRLEILQDKLKQSGMNLDTLRETIEQLKNDKCNLEAKLRSPDIQYMKDKSTVMHYVFIPESEHIAFKSRMTITEAKLKEKETEVTDLVDGKAKIEGKITELEKIITDLKNTCSDFESKVINLEKFQNSPDLEYLRAKLSTHGLLALPFEEHEKLKTDNSSYNERVIQLMAENETAKDENRKLLSNVKERETKLKSLEHELDTVIKDLGALKKEKEEPDVEYIKFKASLHNLTAIPLEEHLSLKEEIGAKDAELANYAKLRLELESKHDEIQQLIGSKEKLNQLVKNTIESLKNRDSQLKSLKQQLESPSYDYIKEKSDAHGLATVTKEEYEKLKSELLENSESLAKKENEFASLQKIKDDLQHEGTKSVSLELHQSVQLALEGKEHELNEHKRQVENLKQVEVALREKESELAILGEKVSDLETKAAQIDELNFELQNLKNAEEDLNMKQKELEAIKIERNEMQEKITSLEGKEARLLETLKNLESENLKLELSLEKPDLGYIKEKSKSLGYLPITLEEHGLSKSNLTKLEQGNKKNIELENNIVCLSTKNNELTELNDSLQKNVQQLTEVKSQLENPDINFIREKLSGLGLVSIPLSDHQNLKTRSETLASDIDALKSKISVVESEKAELNDKIKNLELLIASPSVEYIQSKSALRGIIPIPIVEHTSLKSELQRKDILLNENNQQLKELDSLRKDIAEKKNQLKDTISQLNKISSSYESPTMDYLTEKLKPFNCLAVPETDLESLKKSHGVSVQQNEKLEKKLAATNAELMEKHNTLSQLNKISSCYEAPTIEYLKEKLKTHSYIAVPEIDYESLKKCYGASTQQTENLEKKLAVIDVELSKKDNTICQLNKISSCYEAPTIEYLKEKLKLFSHVAIPETDFKELKKTQGSSIQQIENLKKNLVATDAELTEKDKQLERLSAQLEAMRNSYQSKDNNSKITGAVPPNRSGSLNIEDIQKGIEMNKSSSVATVTSANMTDILFESIDSIVSRLEQNGYIVLTVKDYENLLNGGNNDADLDNLADISHEMEDIESDLESKKQELKTKSRSSTISSSSSITSISVENILSQKYNKLYDLINDLSSEVKNLKNEKLRIVKQINRLSVSADNLSNQKLNSTLSKKVSKINDKIELKEIELKSQQSAMVAVKAYLEQSRGMDLPPVTTATTENDSNSDRNELEKEIALLQSKYNEKKQKMETLVKEINASDEPSQLVERLSLLGYTFTSPSGNTTMIKEISLNDNVIHLPSIIQSRSFDPSSGKLSVDKLAQENDFALISAEEVKQKQNIFDIADLSINDLEARAKELKYTLISNQKLKLIVAKSNEPKLPESFTLEELESFAKKLDLRVISNGDIARLKARNITTRELASKAEELNLVLLSQDEVNDLKTHEPITEKNIIKKGKELGYLCIPSSQFVATTVSRTADIPNVTVLPNSYYKILTKSHEWYKKNKDKLDQPPAKQSQTIPEDDSFDLPSIMPNATPSGHQLPASNIDTISLHTVDTVISNKKMIIAAVTQTIIGEYLYKYYRKLGPFTSVSDTRHERFFWVHPYSMTLYWSPANPVVSDPARNQVKAMSILDVQCINDNNPLPPGIYHKSIIIKSHNKNIKITCPTRQVHNIWYNSLKYLLERSMDSWVNDDDLEDQYQHDFTLDSKTKLERTQSQKFRRSHLSASDNRLISKSSSLRSITGTSKR</sequence>
<feature type="coiled-coil region" evidence="1">
    <location>
        <begin position="1205"/>
        <end position="1246"/>
    </location>
</feature>
<evidence type="ECO:0000313" key="5">
    <source>
        <dbReference type="Proteomes" id="UP000186136"/>
    </source>
</evidence>
<dbReference type="Proteomes" id="UP000186136">
    <property type="component" value="Unassembled WGS sequence"/>
</dbReference>
<feature type="coiled-coil region" evidence="1">
    <location>
        <begin position="932"/>
        <end position="1099"/>
    </location>
</feature>
<name>A0A1Q2YF43_9ASCO</name>
<feature type="coiled-coil region" evidence="1">
    <location>
        <begin position="608"/>
        <end position="642"/>
    </location>
</feature>
<dbReference type="GO" id="GO:0000226">
    <property type="term" value="P:microtubule cytoskeleton organization"/>
    <property type="evidence" value="ECO:0007669"/>
    <property type="project" value="TreeGrafter"/>
</dbReference>
<feature type="coiled-coil region" evidence="1">
    <location>
        <begin position="756"/>
        <end position="818"/>
    </location>
</feature>
<protein>
    <recommendedName>
        <fullName evidence="3">PH domain-containing protein</fullName>
    </recommendedName>
</protein>
<dbReference type="Pfam" id="PF12814">
    <property type="entry name" value="Mcp5_PH"/>
    <property type="match status" value="1"/>
</dbReference>
<feature type="coiled-coil region" evidence="1">
    <location>
        <begin position="1773"/>
        <end position="1807"/>
    </location>
</feature>
<feature type="domain" description="PH" evidence="3">
    <location>
        <begin position="2120"/>
        <end position="2233"/>
    </location>
</feature>
<feature type="region of interest" description="Disordered" evidence="2">
    <location>
        <begin position="1"/>
        <end position="26"/>
    </location>
</feature>
<feature type="compositionally biased region" description="Polar residues" evidence="2">
    <location>
        <begin position="1"/>
        <end position="10"/>
    </location>
</feature>
<dbReference type="InterPro" id="IPR053005">
    <property type="entry name" value="Nuclear_Pos-Cytoskel_Interact"/>
</dbReference>
<evidence type="ECO:0000256" key="2">
    <source>
        <dbReference type="SAM" id="MobiDB-lite"/>
    </source>
</evidence>
<gene>
    <name evidence="4" type="ORF">PMKS-001607</name>
</gene>
<dbReference type="OrthoDB" id="2149224at2759"/>
<dbReference type="CDD" id="cd13365">
    <property type="entry name" value="PH_PLC_plant-like"/>
    <property type="match status" value="1"/>
</dbReference>
<dbReference type="GO" id="GO:0005934">
    <property type="term" value="C:cellular bud tip"/>
    <property type="evidence" value="ECO:0007669"/>
    <property type="project" value="TreeGrafter"/>
</dbReference>
<organism evidence="4 5">
    <name type="scientific">Pichia membranifaciens</name>
    <dbReference type="NCBI Taxonomy" id="4926"/>
    <lineage>
        <taxon>Eukaryota</taxon>
        <taxon>Fungi</taxon>
        <taxon>Dikarya</taxon>
        <taxon>Ascomycota</taxon>
        <taxon>Saccharomycotina</taxon>
        <taxon>Pichiomycetes</taxon>
        <taxon>Pichiales</taxon>
        <taxon>Pichiaceae</taxon>
        <taxon>Pichia</taxon>
    </lineage>
</organism>